<accession>A0A7I8KSY7</accession>
<dbReference type="Pfam" id="PF09766">
    <property type="entry name" value="FmiP_Thoc5"/>
    <property type="match status" value="1"/>
</dbReference>
<evidence type="ECO:0000313" key="5">
    <source>
        <dbReference type="EMBL" id="CAA7400897.1"/>
    </source>
</evidence>
<evidence type="ECO:0000256" key="4">
    <source>
        <dbReference type="SAM" id="MobiDB-lite"/>
    </source>
</evidence>
<dbReference type="PANTHER" id="PTHR13375:SF3">
    <property type="entry name" value="THO COMPLEX SUBUNIT 5 HOMOLOG"/>
    <property type="match status" value="1"/>
</dbReference>
<evidence type="ECO:0000256" key="3">
    <source>
        <dbReference type="ARBA" id="ARBA00023242"/>
    </source>
</evidence>
<comment type="similarity">
    <text evidence="2">Belongs to the THOC5 family.</text>
</comment>
<dbReference type="InterPro" id="IPR019163">
    <property type="entry name" value="THO_Thoc5"/>
</dbReference>
<protein>
    <submittedName>
        <fullName evidence="5">Uncharacterized protein</fullName>
    </submittedName>
</protein>
<organism evidence="5 6">
    <name type="scientific">Spirodela intermedia</name>
    <name type="common">Intermediate duckweed</name>
    <dbReference type="NCBI Taxonomy" id="51605"/>
    <lineage>
        <taxon>Eukaryota</taxon>
        <taxon>Viridiplantae</taxon>
        <taxon>Streptophyta</taxon>
        <taxon>Embryophyta</taxon>
        <taxon>Tracheophyta</taxon>
        <taxon>Spermatophyta</taxon>
        <taxon>Magnoliopsida</taxon>
        <taxon>Liliopsida</taxon>
        <taxon>Araceae</taxon>
        <taxon>Lemnoideae</taxon>
        <taxon>Spirodela</taxon>
    </lineage>
</organism>
<feature type="region of interest" description="Disordered" evidence="4">
    <location>
        <begin position="275"/>
        <end position="323"/>
    </location>
</feature>
<gene>
    <name evidence="5" type="ORF">SI8410_08011575</name>
</gene>
<dbReference type="GO" id="GO:0003729">
    <property type="term" value="F:mRNA binding"/>
    <property type="evidence" value="ECO:0007669"/>
    <property type="project" value="TreeGrafter"/>
</dbReference>
<keyword evidence="3" id="KW-0539">Nucleus</keyword>
<feature type="region of interest" description="Disordered" evidence="4">
    <location>
        <begin position="512"/>
        <end position="547"/>
    </location>
</feature>
<dbReference type="GO" id="GO:0006406">
    <property type="term" value="P:mRNA export from nucleus"/>
    <property type="evidence" value="ECO:0007669"/>
    <property type="project" value="TreeGrafter"/>
</dbReference>
<feature type="compositionally biased region" description="Polar residues" evidence="4">
    <location>
        <begin position="275"/>
        <end position="285"/>
    </location>
</feature>
<proteinExistence type="inferred from homology"/>
<comment type="subcellular location">
    <subcellularLocation>
        <location evidence="1">Nucleus</location>
    </subcellularLocation>
</comment>
<dbReference type="AlphaFoldDB" id="A0A7I8KSY7"/>
<evidence type="ECO:0000256" key="2">
    <source>
        <dbReference type="ARBA" id="ARBA00008044"/>
    </source>
</evidence>
<dbReference type="GO" id="GO:0000445">
    <property type="term" value="C:THO complex part of transcription export complex"/>
    <property type="evidence" value="ECO:0007669"/>
    <property type="project" value="TreeGrafter"/>
</dbReference>
<feature type="compositionally biased region" description="Basic and acidic residues" evidence="4">
    <location>
        <begin position="532"/>
        <end position="545"/>
    </location>
</feature>
<name>A0A7I8KSY7_SPIIN</name>
<reference evidence="5" key="1">
    <citation type="submission" date="2020-02" db="EMBL/GenBank/DDBJ databases">
        <authorList>
            <person name="Scholz U."/>
            <person name="Mascher M."/>
            <person name="Fiebig A."/>
        </authorList>
    </citation>
    <scope>NUCLEOTIDE SEQUENCE</scope>
</reference>
<dbReference type="EMBL" id="LR746271">
    <property type="protein sequence ID" value="CAA7400897.1"/>
    <property type="molecule type" value="Genomic_DNA"/>
</dbReference>
<dbReference type="PANTHER" id="PTHR13375">
    <property type="entry name" value="FMS INTERACTING PROTEIN"/>
    <property type="match status" value="1"/>
</dbReference>
<dbReference type="OrthoDB" id="20582at2759"/>
<sequence length="787" mass="88622">MVAEEEGQMALEVEGDVFKGPGESTPHGLLEESRAAMEDLATKMLFVKKEGLPKSELRELVTQMSLIFITLRQVNRSILLEEDRVKDETENAKAPVDFTTLQLHNLTYEKNHYLKAIKACKDFRSKHPIIELASEEEFFREAPDDIKGGVLSSDGAQDLMLKRLNYELHQRKELCKLREKLEQRKKGLLEIISNRKKFLSSLPSHLKALKKASLPVQQQFGILHTKKSKQNSAAELLPPPLYIVYSQLLSQKEAFGESIELEILGSIKEAQTFAQQQASKDTGTTARIEASKLDDDVPDDEDEGQRRRKRPKKPVVKDSVDNSGIYQSHPLNIVLHVFDDESSGTKPLKLLSLRFEFLVKLSVVCVGIEGPDQGPENILCNLFPDDIGIELPHQTAKVYAGDSILFDKRNLRPYKWAQHLGGMDILPELSPLLEVTKGGSAPSGLALYRHQNRVQTFLQRIRSRKKAQMALEKQLESLARLKWPPLSCGDAVPWALHSPACTLEQWSLIRSAADAASPPQTADSSELASEGRSIREEVESAREDGELPSVMQLSEDLKLSSLKASVELKEHSRSLALMSKSSTLSSLGKSPSFRRYDDGVDLMVDSESETEQQAPLVLDPEENSRVPWEEYAAREFLMVLCRVAGGEKTKLEAKVEISVEYPLRPPHFRLSMGVDSSSADERSSAEWFNELRAMEAEVNLHILNMVPWEWDEEILSHQVRCLVMLFDLQIERRQTTTPLTQRSMSIIDIGLCKPVTGSMLARSSRGRDRRKMLSWKSMECAAPGYPY</sequence>
<feature type="compositionally biased region" description="Polar residues" evidence="4">
    <location>
        <begin position="518"/>
        <end position="527"/>
    </location>
</feature>
<evidence type="ECO:0000313" key="6">
    <source>
        <dbReference type="Proteomes" id="UP000663760"/>
    </source>
</evidence>
<keyword evidence="6" id="KW-1185">Reference proteome</keyword>
<evidence type="ECO:0000256" key="1">
    <source>
        <dbReference type="ARBA" id="ARBA00004123"/>
    </source>
</evidence>
<dbReference type="Proteomes" id="UP000663760">
    <property type="component" value="Chromosome 8"/>
</dbReference>